<dbReference type="GO" id="GO:0000209">
    <property type="term" value="P:protein polyubiquitination"/>
    <property type="evidence" value="ECO:0007669"/>
    <property type="project" value="TreeGrafter"/>
</dbReference>
<feature type="domain" description="HECT" evidence="7">
    <location>
        <begin position="55"/>
        <end position="363"/>
    </location>
</feature>
<protein>
    <recommendedName>
        <fullName evidence="3">HECT-type E3 ubiquitin transferase</fullName>
        <ecNumber evidence="3">2.3.2.26</ecNumber>
    </recommendedName>
</protein>
<reference evidence="9" key="2">
    <citation type="journal article" date="2017" name="J. Anim. Genet.">
        <title>Multiple reference genome sequences of hot pepper reveal the massive evolution of plant disease resistance genes by retroduplication.</title>
        <authorList>
            <person name="Kim S."/>
            <person name="Park J."/>
            <person name="Yeom S.-I."/>
            <person name="Kim Y.-M."/>
            <person name="Seo E."/>
            <person name="Kim K.-T."/>
            <person name="Kim M.-S."/>
            <person name="Lee J.M."/>
            <person name="Cheong K."/>
            <person name="Shin H.-S."/>
            <person name="Kim S.-B."/>
            <person name="Han K."/>
            <person name="Lee J."/>
            <person name="Park M."/>
            <person name="Lee H.-A."/>
            <person name="Lee H.-Y."/>
            <person name="Lee Y."/>
            <person name="Oh S."/>
            <person name="Lee J.H."/>
            <person name="Choi E."/>
            <person name="Choi E."/>
            <person name="Lee S.E."/>
            <person name="Jeon J."/>
            <person name="Kim H."/>
            <person name="Choi G."/>
            <person name="Song H."/>
            <person name="Lee J."/>
            <person name="Lee S.-C."/>
            <person name="Kwon J.-K."/>
            <person name="Lee H.-Y."/>
            <person name="Koo N."/>
            <person name="Hong Y."/>
            <person name="Kim R.W."/>
            <person name="Kang W.-H."/>
            <person name="Huh J.H."/>
            <person name="Kang B.-C."/>
            <person name="Yang T.-J."/>
            <person name="Lee Y.-H."/>
            <person name="Bennetzen J.L."/>
            <person name="Choi D."/>
        </authorList>
    </citation>
    <scope>NUCLEOTIDE SEQUENCE [LARGE SCALE GENOMIC DNA]</scope>
    <source>
        <strain evidence="9">cv. PBC81</strain>
    </source>
</reference>
<dbReference type="SUPFAM" id="SSF56204">
    <property type="entry name" value="Hect, E3 ligase catalytic domain"/>
    <property type="match status" value="1"/>
</dbReference>
<feature type="active site" description="Glycyl thioester intermediate" evidence="6">
    <location>
        <position position="329"/>
    </location>
</feature>
<dbReference type="InterPro" id="IPR050409">
    <property type="entry name" value="E3_ubiq-protein_ligase"/>
</dbReference>
<dbReference type="GO" id="GO:0006511">
    <property type="term" value="P:ubiquitin-dependent protein catabolic process"/>
    <property type="evidence" value="ECO:0007669"/>
    <property type="project" value="TreeGrafter"/>
</dbReference>
<keyword evidence="9" id="KW-1185">Reference proteome</keyword>
<dbReference type="EC" id="2.3.2.26" evidence="3"/>
<evidence type="ECO:0000313" key="8">
    <source>
        <dbReference type="EMBL" id="PHT32728.1"/>
    </source>
</evidence>
<gene>
    <name evidence="8" type="ORF">CQW23_29065</name>
</gene>
<dbReference type="InterPro" id="IPR000569">
    <property type="entry name" value="HECT_dom"/>
</dbReference>
<evidence type="ECO:0000256" key="5">
    <source>
        <dbReference type="ARBA" id="ARBA00022786"/>
    </source>
</evidence>
<dbReference type="PANTHER" id="PTHR11254">
    <property type="entry name" value="HECT DOMAIN UBIQUITIN-PROTEIN LIGASE"/>
    <property type="match status" value="1"/>
</dbReference>
<evidence type="ECO:0000313" key="9">
    <source>
        <dbReference type="Proteomes" id="UP000224567"/>
    </source>
</evidence>
<comment type="catalytic activity">
    <reaction evidence="1">
        <text>S-ubiquitinyl-[E2 ubiquitin-conjugating enzyme]-L-cysteine + [acceptor protein]-L-lysine = [E2 ubiquitin-conjugating enzyme]-L-cysteine + N(6)-ubiquitinyl-[acceptor protein]-L-lysine.</text>
        <dbReference type="EC" id="2.3.2.26"/>
    </reaction>
</comment>
<organism evidence="8 9">
    <name type="scientific">Capsicum baccatum</name>
    <name type="common">Peruvian pepper</name>
    <dbReference type="NCBI Taxonomy" id="33114"/>
    <lineage>
        <taxon>Eukaryota</taxon>
        <taxon>Viridiplantae</taxon>
        <taxon>Streptophyta</taxon>
        <taxon>Embryophyta</taxon>
        <taxon>Tracheophyta</taxon>
        <taxon>Spermatophyta</taxon>
        <taxon>Magnoliopsida</taxon>
        <taxon>eudicotyledons</taxon>
        <taxon>Gunneridae</taxon>
        <taxon>Pentapetalae</taxon>
        <taxon>asterids</taxon>
        <taxon>lamiids</taxon>
        <taxon>Solanales</taxon>
        <taxon>Solanaceae</taxon>
        <taxon>Solanoideae</taxon>
        <taxon>Capsiceae</taxon>
        <taxon>Capsicum</taxon>
    </lineage>
</organism>
<accession>A0A2G2VIE2</accession>
<evidence type="ECO:0000256" key="6">
    <source>
        <dbReference type="PROSITE-ProRule" id="PRU00104"/>
    </source>
</evidence>
<keyword evidence="4" id="KW-0808">Transferase</keyword>
<evidence type="ECO:0000256" key="1">
    <source>
        <dbReference type="ARBA" id="ARBA00000885"/>
    </source>
</evidence>
<dbReference type="Proteomes" id="UP000224567">
    <property type="component" value="Unassembled WGS sequence"/>
</dbReference>
<keyword evidence="5 6" id="KW-0833">Ubl conjugation pathway</keyword>
<dbReference type="PANTHER" id="PTHR11254:SF430">
    <property type="entry name" value="E3 UBIQUITIN-PROTEIN LIGASE UPL5-LIKE"/>
    <property type="match status" value="1"/>
</dbReference>
<dbReference type="Gene3D" id="3.30.2160.10">
    <property type="entry name" value="Hect, E3 ligase catalytic domain"/>
    <property type="match status" value="1"/>
</dbReference>
<evidence type="ECO:0000256" key="2">
    <source>
        <dbReference type="ARBA" id="ARBA00004906"/>
    </source>
</evidence>
<name>A0A2G2VIE2_CAPBA</name>
<comment type="pathway">
    <text evidence="2">Protein modification; protein ubiquitination.</text>
</comment>
<comment type="caution">
    <text evidence="8">The sequence shown here is derived from an EMBL/GenBank/DDBJ whole genome shotgun (WGS) entry which is preliminary data.</text>
</comment>
<dbReference type="FunFam" id="3.30.2410.10:FF:000020">
    <property type="entry name" value="E3 ubiquitin-protein ligase UPL5"/>
    <property type="match status" value="1"/>
</dbReference>
<evidence type="ECO:0000256" key="4">
    <source>
        <dbReference type="ARBA" id="ARBA00022679"/>
    </source>
</evidence>
<dbReference type="AlphaFoldDB" id="A0A2G2VIE2"/>
<dbReference type="InterPro" id="IPR035983">
    <property type="entry name" value="Hect_E3_ubiquitin_ligase"/>
</dbReference>
<sequence length="363" mass="41522">MTEDAGSERQLEEHPVLAFGVGAVPSWSVFEWRKRRTRVGEALAPRCCRRWGRRRERIAEMISFLPHSKIKLHKYRDSQASKVDPMHLEYFSFAGRMIALALMHKIQIGVVFDRVFFLQLAGEEISLEDIRDADPILYNSCKQILDMDPETVDQDTLSLTFVCDDVEELGSNNVVELCPNGKDTVVNSKNRKEYVNLLVQYRLVTSIAQQTAHFSKGFADITTLSTKTSLFRSLDLEDLDQMLDGSGSAISVEDWKAHTDYNGYGESDPQISWFWEIVGSTSAKQKKMLLFFWTSIKYLPLDGFGGLDSRLSIYRSSKSCDHLPSAQTCFYIMRFPPYCSRDVMQDRLRVITQDHVGCSFGTW</sequence>
<dbReference type="Pfam" id="PF00632">
    <property type="entry name" value="HECT"/>
    <property type="match status" value="1"/>
</dbReference>
<evidence type="ECO:0000256" key="3">
    <source>
        <dbReference type="ARBA" id="ARBA00012485"/>
    </source>
</evidence>
<dbReference type="GO" id="GO:0005737">
    <property type="term" value="C:cytoplasm"/>
    <property type="evidence" value="ECO:0007669"/>
    <property type="project" value="TreeGrafter"/>
</dbReference>
<dbReference type="SMART" id="SM00119">
    <property type="entry name" value="HECTc"/>
    <property type="match status" value="1"/>
</dbReference>
<reference evidence="8 9" key="1">
    <citation type="journal article" date="2017" name="Genome Biol.">
        <title>New reference genome sequences of hot pepper reveal the massive evolution of plant disease-resistance genes by retroduplication.</title>
        <authorList>
            <person name="Kim S."/>
            <person name="Park J."/>
            <person name="Yeom S.I."/>
            <person name="Kim Y.M."/>
            <person name="Seo E."/>
            <person name="Kim K.T."/>
            <person name="Kim M.S."/>
            <person name="Lee J.M."/>
            <person name="Cheong K."/>
            <person name="Shin H.S."/>
            <person name="Kim S.B."/>
            <person name="Han K."/>
            <person name="Lee J."/>
            <person name="Park M."/>
            <person name="Lee H.A."/>
            <person name="Lee H.Y."/>
            <person name="Lee Y."/>
            <person name="Oh S."/>
            <person name="Lee J.H."/>
            <person name="Choi E."/>
            <person name="Choi E."/>
            <person name="Lee S.E."/>
            <person name="Jeon J."/>
            <person name="Kim H."/>
            <person name="Choi G."/>
            <person name="Song H."/>
            <person name="Lee J."/>
            <person name="Lee S.C."/>
            <person name="Kwon J.K."/>
            <person name="Lee H.Y."/>
            <person name="Koo N."/>
            <person name="Hong Y."/>
            <person name="Kim R.W."/>
            <person name="Kang W.H."/>
            <person name="Huh J.H."/>
            <person name="Kang B.C."/>
            <person name="Yang T.J."/>
            <person name="Lee Y.H."/>
            <person name="Bennetzen J.L."/>
            <person name="Choi D."/>
        </authorList>
    </citation>
    <scope>NUCLEOTIDE SEQUENCE [LARGE SCALE GENOMIC DNA]</scope>
    <source>
        <strain evidence="9">cv. PBC81</strain>
    </source>
</reference>
<dbReference type="OrthoDB" id="8068875at2759"/>
<dbReference type="STRING" id="33114.A0A2G2VIE2"/>
<dbReference type="EMBL" id="MLFT02000012">
    <property type="protein sequence ID" value="PHT32728.1"/>
    <property type="molecule type" value="Genomic_DNA"/>
</dbReference>
<evidence type="ECO:0000259" key="7">
    <source>
        <dbReference type="PROSITE" id="PS50237"/>
    </source>
</evidence>
<proteinExistence type="predicted"/>
<dbReference type="Gene3D" id="3.30.2410.10">
    <property type="entry name" value="Hect, E3 ligase catalytic domain"/>
    <property type="match status" value="1"/>
</dbReference>
<dbReference type="PROSITE" id="PS50237">
    <property type="entry name" value="HECT"/>
    <property type="match status" value="1"/>
</dbReference>
<dbReference type="GO" id="GO:0061630">
    <property type="term" value="F:ubiquitin protein ligase activity"/>
    <property type="evidence" value="ECO:0007669"/>
    <property type="project" value="UniProtKB-EC"/>
</dbReference>